<name>A0A1G7DEP2_9FLAO</name>
<evidence type="ECO:0000259" key="4">
    <source>
        <dbReference type="PROSITE" id="PS01124"/>
    </source>
</evidence>
<dbReference type="InterPro" id="IPR018060">
    <property type="entry name" value="HTH_AraC"/>
</dbReference>
<keyword evidence="1" id="KW-0805">Transcription regulation</keyword>
<dbReference type="EMBL" id="FNAO01000005">
    <property type="protein sequence ID" value="SDE49500.1"/>
    <property type="molecule type" value="Genomic_DNA"/>
</dbReference>
<evidence type="ECO:0000313" key="5">
    <source>
        <dbReference type="EMBL" id="SDE49500.1"/>
    </source>
</evidence>
<dbReference type="InterPro" id="IPR037923">
    <property type="entry name" value="HTH-like"/>
</dbReference>
<dbReference type="SUPFAM" id="SSF46689">
    <property type="entry name" value="Homeodomain-like"/>
    <property type="match status" value="1"/>
</dbReference>
<dbReference type="GO" id="GO:0003700">
    <property type="term" value="F:DNA-binding transcription factor activity"/>
    <property type="evidence" value="ECO:0007669"/>
    <property type="project" value="InterPro"/>
</dbReference>
<proteinExistence type="predicted"/>
<dbReference type="PANTHER" id="PTHR43280">
    <property type="entry name" value="ARAC-FAMILY TRANSCRIPTIONAL REGULATOR"/>
    <property type="match status" value="1"/>
</dbReference>
<feature type="domain" description="HTH araC/xylS-type" evidence="4">
    <location>
        <begin position="168"/>
        <end position="268"/>
    </location>
</feature>
<evidence type="ECO:0000313" key="6">
    <source>
        <dbReference type="Proteomes" id="UP000199109"/>
    </source>
</evidence>
<dbReference type="PANTHER" id="PTHR43280:SF32">
    <property type="entry name" value="TRANSCRIPTIONAL REGULATORY PROTEIN"/>
    <property type="match status" value="1"/>
</dbReference>
<gene>
    <name evidence="5" type="ORF">SAMN05421636_105273</name>
</gene>
<dbReference type="RefSeq" id="WP_091868699.1">
    <property type="nucleotide sequence ID" value="NZ_FNAO01000005.1"/>
</dbReference>
<reference evidence="5 6" key="1">
    <citation type="submission" date="2016-10" db="EMBL/GenBank/DDBJ databases">
        <authorList>
            <person name="de Groot N.N."/>
        </authorList>
    </citation>
    <scope>NUCLEOTIDE SEQUENCE [LARGE SCALE GENOMIC DNA]</scope>
    <source>
        <strain evidence="5 6">DSM 23421</strain>
    </source>
</reference>
<dbReference type="Gene3D" id="1.10.10.60">
    <property type="entry name" value="Homeodomain-like"/>
    <property type="match status" value="1"/>
</dbReference>
<dbReference type="SUPFAM" id="SSF51215">
    <property type="entry name" value="Regulatory protein AraC"/>
    <property type="match status" value="1"/>
</dbReference>
<organism evidence="5 6">
    <name type="scientific">Pricia antarctica</name>
    <dbReference type="NCBI Taxonomy" id="641691"/>
    <lineage>
        <taxon>Bacteria</taxon>
        <taxon>Pseudomonadati</taxon>
        <taxon>Bacteroidota</taxon>
        <taxon>Flavobacteriia</taxon>
        <taxon>Flavobacteriales</taxon>
        <taxon>Flavobacteriaceae</taxon>
        <taxon>Pricia</taxon>
    </lineage>
</organism>
<accession>A0A1G7DEP2</accession>
<dbReference type="AlphaFoldDB" id="A0A1G7DEP2"/>
<evidence type="ECO:0000256" key="2">
    <source>
        <dbReference type="ARBA" id="ARBA00023125"/>
    </source>
</evidence>
<keyword evidence="2" id="KW-0238">DNA-binding</keyword>
<dbReference type="InterPro" id="IPR009057">
    <property type="entry name" value="Homeodomain-like_sf"/>
</dbReference>
<dbReference type="SMART" id="SM00342">
    <property type="entry name" value="HTH_ARAC"/>
    <property type="match status" value="1"/>
</dbReference>
<dbReference type="InterPro" id="IPR014710">
    <property type="entry name" value="RmlC-like_jellyroll"/>
</dbReference>
<evidence type="ECO:0000256" key="1">
    <source>
        <dbReference type="ARBA" id="ARBA00023015"/>
    </source>
</evidence>
<dbReference type="Pfam" id="PF02311">
    <property type="entry name" value="AraC_binding"/>
    <property type="match status" value="1"/>
</dbReference>
<evidence type="ECO:0000256" key="3">
    <source>
        <dbReference type="ARBA" id="ARBA00023163"/>
    </source>
</evidence>
<dbReference type="STRING" id="641691.SAMN05421636_105273"/>
<dbReference type="PROSITE" id="PS01124">
    <property type="entry name" value="HTH_ARAC_FAMILY_2"/>
    <property type="match status" value="1"/>
</dbReference>
<dbReference type="Pfam" id="PF12833">
    <property type="entry name" value="HTH_18"/>
    <property type="match status" value="1"/>
</dbReference>
<dbReference type="Proteomes" id="UP000199109">
    <property type="component" value="Unassembled WGS sequence"/>
</dbReference>
<dbReference type="InterPro" id="IPR003313">
    <property type="entry name" value="AraC-bd"/>
</dbReference>
<dbReference type="Gene3D" id="2.60.120.10">
    <property type="entry name" value="Jelly Rolls"/>
    <property type="match status" value="1"/>
</dbReference>
<keyword evidence="3" id="KW-0804">Transcription</keyword>
<dbReference type="GO" id="GO:0043565">
    <property type="term" value="F:sequence-specific DNA binding"/>
    <property type="evidence" value="ECO:0007669"/>
    <property type="project" value="InterPro"/>
</dbReference>
<sequence>MKNQIETYTKITPTADIKIEPFDVNKRYTRPHRHTKYLELVYFRKGSGFHYMDQQSYAIEPPIIFLIKKDEVHHWKIDTVPEGFVILIKQDFLDSTLDKNINLQLQQLSFQQKIEIQTDVTIDSLFEILCNEMEGKRAGLNEVVEGALKALLAKIIGYANMEGTSNMGDTLSRFDGLLGKELKNKVSHYAALLNTTAQNLNSLCKGRYSKTASQVIAVQMVKEAKRLLRFTDLSVTEIAYKFAFKDVSHFVKYYKRYEGETPMQFKKRQ</sequence>
<dbReference type="OrthoDB" id="1096411at2"/>
<protein>
    <submittedName>
        <fullName evidence="5">AraC-like ligand binding domain-containing protein</fullName>
    </submittedName>
</protein>
<keyword evidence="6" id="KW-1185">Reference proteome</keyword>